<name>A0A9W4P9Q5_9EURO</name>
<dbReference type="PANTHER" id="PTHR10039">
    <property type="entry name" value="AMELOGENIN"/>
    <property type="match status" value="1"/>
</dbReference>
<dbReference type="EMBL" id="CAJVRC010000904">
    <property type="protein sequence ID" value="CAG8909812.1"/>
    <property type="molecule type" value="Genomic_DNA"/>
</dbReference>
<dbReference type="InterPro" id="IPR007111">
    <property type="entry name" value="NACHT_NTPase"/>
</dbReference>
<evidence type="ECO:0000256" key="1">
    <source>
        <dbReference type="ARBA" id="ARBA00022737"/>
    </source>
</evidence>
<dbReference type="PROSITE" id="PS50837">
    <property type="entry name" value="NACHT"/>
    <property type="match status" value="1"/>
</dbReference>
<feature type="domain" description="NACHT" evidence="2">
    <location>
        <begin position="136"/>
        <end position="285"/>
    </location>
</feature>
<evidence type="ECO:0000313" key="3">
    <source>
        <dbReference type="EMBL" id="CAG8909812.1"/>
    </source>
</evidence>
<dbReference type="AlphaFoldDB" id="A0A9W4P9Q5"/>
<comment type="caution">
    <text evidence="3">The sequence shown here is derived from an EMBL/GenBank/DDBJ whole genome shotgun (WGS) entry which is preliminary data.</text>
</comment>
<dbReference type="InterPro" id="IPR056884">
    <property type="entry name" value="NPHP3-like_N"/>
</dbReference>
<proteinExistence type="predicted"/>
<protein>
    <recommendedName>
        <fullName evidence="2">NACHT domain-containing protein</fullName>
    </recommendedName>
</protein>
<dbReference type="Gene3D" id="3.40.50.300">
    <property type="entry name" value="P-loop containing nucleotide triphosphate hydrolases"/>
    <property type="match status" value="1"/>
</dbReference>
<dbReference type="Pfam" id="PF24883">
    <property type="entry name" value="NPHP3_N"/>
    <property type="match status" value="1"/>
</dbReference>
<keyword evidence="1" id="KW-0677">Repeat</keyword>
<dbReference type="Proteomes" id="UP001154252">
    <property type="component" value="Unassembled WGS sequence"/>
</dbReference>
<keyword evidence="4" id="KW-1185">Reference proteome</keyword>
<dbReference type="SUPFAM" id="SSF52540">
    <property type="entry name" value="P-loop containing nucleoside triphosphate hydrolases"/>
    <property type="match status" value="1"/>
</dbReference>
<reference evidence="3" key="1">
    <citation type="submission" date="2021-07" db="EMBL/GenBank/DDBJ databases">
        <authorList>
            <person name="Branca A.L. A."/>
        </authorList>
    </citation>
    <scope>NUCLEOTIDE SEQUENCE</scope>
</reference>
<evidence type="ECO:0000259" key="2">
    <source>
        <dbReference type="PROSITE" id="PS50837"/>
    </source>
</evidence>
<organism evidence="3 4">
    <name type="scientific">Penicillium egyptiacum</name>
    <dbReference type="NCBI Taxonomy" id="1303716"/>
    <lineage>
        <taxon>Eukaryota</taxon>
        <taxon>Fungi</taxon>
        <taxon>Dikarya</taxon>
        <taxon>Ascomycota</taxon>
        <taxon>Pezizomycotina</taxon>
        <taxon>Eurotiomycetes</taxon>
        <taxon>Eurotiomycetidae</taxon>
        <taxon>Eurotiales</taxon>
        <taxon>Aspergillaceae</taxon>
        <taxon>Penicillium</taxon>
    </lineage>
</organism>
<dbReference type="InterPro" id="IPR027417">
    <property type="entry name" value="P-loop_NTPase"/>
</dbReference>
<sequence>MIDRVMKRLTTEESLAEARPVMRPAVVADTPQSFFHGDGLQNSGNGHITVGRDVNIGMVLPISTNFADGLLGNWKEERLDCQRDLFVTDPLDDKKALKRKKGGQAPGTCSWILRTEDLTAWLGSGPTVGPERQAAQVLWLYGNPGTGKSIMAIYLIEELPETFPNKDGETLVYFFCDSGFETRRTATSVIRGLLHQLIRQHQQLLDYLMPEYHARGKELFKSFDALWDIFMAMVADQSMGRTYCIIDALDECDRESQQTLLQQLEEKFQSRNVSSNVRIMITSRPYSEIRESLQMFPNKDLASFPERQKDIDLCISERLKYIAERKRYSYKVNVQVRNILRDKAEGTFLWIGLACDELKDIPSNRAIQFLQGIPKGLDALYRKLLNMVIEQNETSGDDIQRLLSCVAVCSRPLTVSELSEACQLHQEEEDVETRIQFTHDHIESCRLLIIIQDEKHESTAYWFLILCKPRMG</sequence>
<gene>
    <name evidence="3" type="ORF">PEGY_LOCUS10610</name>
</gene>
<accession>A0A9W4P9Q5</accession>
<evidence type="ECO:0000313" key="4">
    <source>
        <dbReference type="Proteomes" id="UP001154252"/>
    </source>
</evidence>
<dbReference type="OrthoDB" id="20872at2759"/>
<dbReference type="PANTHER" id="PTHR10039:SF14">
    <property type="entry name" value="NACHT DOMAIN-CONTAINING PROTEIN"/>
    <property type="match status" value="1"/>
</dbReference>